<evidence type="ECO:0000313" key="9">
    <source>
        <dbReference type="Proteomes" id="UP000250043"/>
    </source>
</evidence>
<dbReference type="GO" id="GO:0120330">
    <property type="term" value="C:rixosome complex"/>
    <property type="evidence" value="ECO:0007669"/>
    <property type="project" value="UniProtKB-UniRule"/>
</dbReference>
<proteinExistence type="inferred from homology"/>
<comment type="subunit">
    <text evidence="5">Component of the RIX1 complex.</text>
</comment>
<dbReference type="GO" id="GO:0005634">
    <property type="term" value="C:nucleus"/>
    <property type="evidence" value="ECO:0007669"/>
    <property type="project" value="UniProtKB-SubCell"/>
</dbReference>
<dbReference type="GO" id="GO:0006364">
    <property type="term" value="P:rRNA processing"/>
    <property type="evidence" value="ECO:0007669"/>
    <property type="project" value="UniProtKB-UniRule"/>
</dbReference>
<dbReference type="Proteomes" id="UP000250043">
    <property type="component" value="Unassembled WGS sequence"/>
</dbReference>
<dbReference type="AlphaFoldDB" id="A0A8E2DUD2"/>
<evidence type="ECO:0000256" key="3">
    <source>
        <dbReference type="ARBA" id="ARBA00006427"/>
    </source>
</evidence>
<reference evidence="8 9" key="1">
    <citation type="submission" date="2016-07" db="EMBL/GenBank/DDBJ databases">
        <title>Draft genome of the white-rot fungus Obba rivulosa 3A-2.</title>
        <authorList>
            <consortium name="DOE Joint Genome Institute"/>
            <person name="Miettinen O."/>
            <person name="Riley R."/>
            <person name="Acob R."/>
            <person name="Barry K."/>
            <person name="Cullen D."/>
            <person name="De Vries R."/>
            <person name="Hainaut M."/>
            <person name="Hatakka A."/>
            <person name="Henrissat B."/>
            <person name="Hilden K."/>
            <person name="Kuo R."/>
            <person name="Labutti K."/>
            <person name="Lipzen A."/>
            <person name="Makela M.R."/>
            <person name="Sandor L."/>
            <person name="Spatafora J.W."/>
            <person name="Grigoriev I.V."/>
            <person name="Hibbett D.S."/>
        </authorList>
    </citation>
    <scope>NUCLEOTIDE SEQUENCE [LARGE SCALE GENOMIC DNA]</scope>
    <source>
        <strain evidence="8 9">3A-2</strain>
    </source>
</reference>
<keyword evidence="4 5" id="KW-0539">Nucleus</keyword>
<dbReference type="InterPro" id="IPR024679">
    <property type="entry name" value="Ipi1_N"/>
</dbReference>
<comment type="subcellular location">
    <subcellularLocation>
        <location evidence="2 5">Nucleus</location>
    </subcellularLocation>
</comment>
<dbReference type="PANTHER" id="PTHR16056">
    <property type="entry name" value="REGULATOR OF MICROTUBULE DYNAMICS PROTEIN"/>
    <property type="match status" value="1"/>
</dbReference>
<comment type="function">
    <text evidence="1 5">Component of the RIX1 complex required for processing of ITS2 sequences from 35S pre-rRNA.</text>
</comment>
<organism evidence="8 9">
    <name type="scientific">Obba rivulosa</name>
    <dbReference type="NCBI Taxonomy" id="1052685"/>
    <lineage>
        <taxon>Eukaryota</taxon>
        <taxon>Fungi</taxon>
        <taxon>Dikarya</taxon>
        <taxon>Basidiomycota</taxon>
        <taxon>Agaricomycotina</taxon>
        <taxon>Agaricomycetes</taxon>
        <taxon>Polyporales</taxon>
        <taxon>Gelatoporiaceae</taxon>
        <taxon>Obba</taxon>
    </lineage>
</organism>
<evidence type="ECO:0000313" key="8">
    <source>
        <dbReference type="EMBL" id="OCH95802.1"/>
    </source>
</evidence>
<feature type="region of interest" description="Disordered" evidence="6">
    <location>
        <begin position="1"/>
        <end position="27"/>
    </location>
</feature>
<dbReference type="EMBL" id="KV722334">
    <property type="protein sequence ID" value="OCH95802.1"/>
    <property type="molecule type" value="Genomic_DNA"/>
</dbReference>
<feature type="domain" description="Pre-rRNA-processing protein Ipi1 N-terminal" evidence="7">
    <location>
        <begin position="140"/>
        <end position="246"/>
    </location>
</feature>
<accession>A0A8E2DUD2</accession>
<evidence type="ECO:0000256" key="5">
    <source>
        <dbReference type="RuleBase" id="RU368021"/>
    </source>
</evidence>
<feature type="compositionally biased region" description="Basic residues" evidence="6">
    <location>
        <begin position="1"/>
        <end position="10"/>
    </location>
</feature>
<name>A0A8E2DUD2_9APHY</name>
<dbReference type="OrthoDB" id="361362at2759"/>
<evidence type="ECO:0000259" key="7">
    <source>
        <dbReference type="Pfam" id="PF12333"/>
    </source>
</evidence>
<keyword evidence="5" id="KW-0698">rRNA processing</keyword>
<dbReference type="Pfam" id="PF12333">
    <property type="entry name" value="Ipi1_N"/>
    <property type="match status" value="1"/>
</dbReference>
<gene>
    <name evidence="8" type="ORF">OBBRIDRAFT_871454</name>
</gene>
<dbReference type="Gene3D" id="1.25.10.10">
    <property type="entry name" value="Leucine-rich Repeat Variant"/>
    <property type="match status" value="1"/>
</dbReference>
<comment type="similarity">
    <text evidence="3 5">Belongs to the IPI1/TEX10 family.</text>
</comment>
<evidence type="ECO:0000256" key="1">
    <source>
        <dbReference type="ARBA" id="ARBA00002355"/>
    </source>
</evidence>
<evidence type="ECO:0000256" key="2">
    <source>
        <dbReference type="ARBA" id="ARBA00004123"/>
    </source>
</evidence>
<dbReference type="SUPFAM" id="SSF48371">
    <property type="entry name" value="ARM repeat"/>
    <property type="match status" value="1"/>
</dbReference>
<evidence type="ECO:0000256" key="4">
    <source>
        <dbReference type="ARBA" id="ARBA00023242"/>
    </source>
</evidence>
<dbReference type="InterPro" id="IPR016024">
    <property type="entry name" value="ARM-type_fold"/>
</dbReference>
<keyword evidence="5" id="KW-0690">Ribosome biogenesis</keyword>
<sequence>MPKNTKKKKDKAADFSKAKLKLGKGKQTPTNVIDTSYKARSIALPSQSIAHDKDAEAPSTRRRLTFDDLLAHLKHYNAGTRRDAILGLRELLEAHPDLIEKNLTPLVNACVRLIGDEDASIRKTLLSFLNWLLPQTPSDDLLPHSPVLLLFTTSAQTHIFPEIRIDAIRFLDLFLEFIPDVVVEGWTHGISGHGRRVLEGYLGILNAGTLFGEGGDTGPAQATSTASVVLSLGSKLVVLRSLSSFLKNALSFPTRTSPSDSSSPSASTWYLSSSFTSQEAYQSFDSLLCPVYQESASSSKAAAFQSPRGWAEEADIDAFVEHFPGTFPNARPNAGDGWTLQDLTNVDLRTLGEKVSAEESHSTQSTGSDFLAVCTHLAHTLHSTLVSTFLDCAPAVFSPGSSPPETELQLVLAVTEICRTLYGAILREAVQGNDVRDQSLGELQVILGYLSPYFPFAISGISSTKRDIRVEQAFQDLNLTYCELTSFLILASPARLEDHHPGSRRGKGRSQPSRRTLASSTSSTSDLHVDHVSEYVVRLLCGEPLPGTSQTTLSRSITGATYTSLLPTVWSLISAPLRPRGEENTSSAVLRVVLEHAIKASSASAVKKPTIEFIGRLILLEREAEYRGSFRVGRDAAEDAKLEEWILQLPRALWELGTSHLPTTEIILRFLLRLIQHRSRLARLEVISALSSRLMPYFVISHTTRGRLPGPYAKLPPASPVRRLVLDVVATIVRSGGADDGLQDAVGEAVRGTEEEEYWSSLHTRV</sequence>
<feature type="region of interest" description="Disordered" evidence="6">
    <location>
        <begin position="497"/>
        <end position="525"/>
    </location>
</feature>
<dbReference type="InterPro" id="IPR011989">
    <property type="entry name" value="ARM-like"/>
</dbReference>
<keyword evidence="9" id="KW-1185">Reference proteome</keyword>
<dbReference type="PANTHER" id="PTHR16056:SF2">
    <property type="entry name" value="TESTIS-EXPRESSED PROTEIN 10"/>
    <property type="match status" value="1"/>
</dbReference>
<protein>
    <recommendedName>
        <fullName evidence="5">Pre-rRNA-processing protein</fullName>
    </recommendedName>
</protein>
<evidence type="ECO:0000256" key="6">
    <source>
        <dbReference type="SAM" id="MobiDB-lite"/>
    </source>
</evidence>